<evidence type="ECO:0000256" key="3">
    <source>
        <dbReference type="ARBA" id="ARBA00022989"/>
    </source>
</evidence>
<dbReference type="PANTHER" id="PTHR37422:SF13">
    <property type="entry name" value="LIPOPOLYSACCHARIDE BIOSYNTHESIS PROTEIN PA4999-RELATED"/>
    <property type="match status" value="1"/>
</dbReference>
<dbReference type="InterPro" id="IPR007016">
    <property type="entry name" value="O-antigen_ligase-rel_domated"/>
</dbReference>
<evidence type="ECO:0000256" key="5">
    <source>
        <dbReference type="SAM" id="MobiDB-lite"/>
    </source>
</evidence>
<feature type="transmembrane region" description="Helical" evidence="6">
    <location>
        <begin position="210"/>
        <end position="227"/>
    </location>
</feature>
<keyword evidence="8" id="KW-0436">Ligase</keyword>
<sequence length="466" mass="50226">MSRKSMLQEVEASEGKPAVMSRTRPQSLRAVLATGPWFQRLMLLSVLFMPFQYALTVPVGFPLKISEILGVLGIATYVLGRRTARRKRDLASVAVAVLAIATVFSALVNLTPGSGGLRSVGYDRGYETDLLLYSGYALLALCYWSVLRHVDRRKTVRAVVASIWLCGLAVLLQWASALSGNTQLIGVLGFRTLGVDDTVETLRSGPFLEGQHLGFFAGAAILVALYNKSYLAAVVAALSILYSQSTTAYAGLAVGIALMVILKFSKVVIPLVATALVGVLALLFSDSLRTTLGRQLAKVGFTEFAPDYQYATTSLNLRGVKSQISFDMSADNPIFGVGPGRYGAYFDQYVSGRQLPWIYSTDQTRPIAENAYAHVAAELGYVALIAFGLLIVVLLWRNLRNASLMGMLAVFTALGVSTQSSWTFLPIWTFFALLAADDPEPKEPAEPSEAASQARLDGATAAAVPR</sequence>
<keyword evidence="2 6" id="KW-0812">Transmembrane</keyword>
<dbReference type="GO" id="GO:0016874">
    <property type="term" value="F:ligase activity"/>
    <property type="evidence" value="ECO:0007669"/>
    <property type="project" value="UniProtKB-KW"/>
</dbReference>
<feature type="transmembrane region" description="Helical" evidence="6">
    <location>
        <begin position="375"/>
        <end position="396"/>
    </location>
</feature>
<evidence type="ECO:0000256" key="6">
    <source>
        <dbReference type="SAM" id="Phobius"/>
    </source>
</evidence>
<feature type="transmembrane region" description="Helical" evidence="6">
    <location>
        <begin position="408"/>
        <end position="434"/>
    </location>
</feature>
<dbReference type="EMBL" id="JBBMFV010000004">
    <property type="protein sequence ID" value="MEO3941992.1"/>
    <property type="molecule type" value="Genomic_DNA"/>
</dbReference>
<feature type="transmembrane region" description="Helical" evidence="6">
    <location>
        <begin position="234"/>
        <end position="261"/>
    </location>
</feature>
<evidence type="ECO:0000256" key="1">
    <source>
        <dbReference type="ARBA" id="ARBA00004141"/>
    </source>
</evidence>
<dbReference type="PANTHER" id="PTHR37422">
    <property type="entry name" value="TEICHURONIC ACID BIOSYNTHESIS PROTEIN TUAE"/>
    <property type="match status" value="1"/>
</dbReference>
<feature type="domain" description="O-antigen ligase-related" evidence="7">
    <location>
        <begin position="231"/>
        <end position="387"/>
    </location>
</feature>
<feature type="region of interest" description="Disordered" evidence="5">
    <location>
        <begin position="439"/>
        <end position="466"/>
    </location>
</feature>
<evidence type="ECO:0000313" key="8">
    <source>
        <dbReference type="EMBL" id="MEO3941992.1"/>
    </source>
</evidence>
<name>A0ABV0GTQ0_PAENI</name>
<feature type="transmembrane region" description="Helical" evidence="6">
    <location>
        <begin position="91"/>
        <end position="110"/>
    </location>
</feature>
<feature type="region of interest" description="Disordered" evidence="5">
    <location>
        <begin position="1"/>
        <end position="21"/>
    </location>
</feature>
<organism evidence="8 9">
    <name type="scientific">Paenarthrobacter nicotinovorans</name>
    <name type="common">Arthrobacter nicotinovorans</name>
    <dbReference type="NCBI Taxonomy" id="29320"/>
    <lineage>
        <taxon>Bacteria</taxon>
        <taxon>Bacillati</taxon>
        <taxon>Actinomycetota</taxon>
        <taxon>Actinomycetes</taxon>
        <taxon>Micrococcales</taxon>
        <taxon>Micrococcaceae</taxon>
        <taxon>Paenarthrobacter</taxon>
    </lineage>
</organism>
<protein>
    <submittedName>
        <fullName evidence="8">O-antigen ligase family protein</fullName>
    </submittedName>
</protein>
<evidence type="ECO:0000256" key="4">
    <source>
        <dbReference type="ARBA" id="ARBA00023136"/>
    </source>
</evidence>
<feature type="transmembrane region" description="Helical" evidence="6">
    <location>
        <begin position="267"/>
        <end position="285"/>
    </location>
</feature>
<feature type="transmembrane region" description="Helical" evidence="6">
    <location>
        <begin position="30"/>
        <end position="55"/>
    </location>
</feature>
<comment type="caution">
    <text evidence="8">The sequence shown here is derived from an EMBL/GenBank/DDBJ whole genome shotgun (WGS) entry which is preliminary data.</text>
</comment>
<accession>A0ABV0GTQ0</accession>
<evidence type="ECO:0000256" key="2">
    <source>
        <dbReference type="ARBA" id="ARBA00022692"/>
    </source>
</evidence>
<dbReference type="Pfam" id="PF04932">
    <property type="entry name" value="Wzy_C"/>
    <property type="match status" value="1"/>
</dbReference>
<reference evidence="8 9" key="1">
    <citation type="journal article" date="2024" name="Appl. Microbiol. Biotechnol.">
        <title>Biosynthetic gene clusters with biotechnological applications in novel Antarctic isolates from Actinomycetota.</title>
        <authorList>
            <person name="Bruna P."/>
            <person name="Nunez-Montero K."/>
            <person name="Contreras M.J."/>
            <person name="Leal K."/>
            <person name="Garcia M."/>
            <person name="Abanto M."/>
            <person name="Barrientos L."/>
        </authorList>
    </citation>
    <scope>NUCLEOTIDE SEQUENCE [LARGE SCALE GENOMIC DNA]</scope>
    <source>
        <strain evidence="8 9">Se16.17</strain>
    </source>
</reference>
<evidence type="ECO:0000313" key="9">
    <source>
        <dbReference type="Proteomes" id="UP001448614"/>
    </source>
</evidence>
<keyword evidence="4 6" id="KW-0472">Membrane</keyword>
<feature type="transmembrane region" description="Helical" evidence="6">
    <location>
        <begin position="158"/>
        <end position="176"/>
    </location>
</feature>
<proteinExistence type="predicted"/>
<comment type="subcellular location">
    <subcellularLocation>
        <location evidence="1">Membrane</location>
        <topology evidence="1">Multi-pass membrane protein</topology>
    </subcellularLocation>
</comment>
<keyword evidence="3 6" id="KW-1133">Transmembrane helix</keyword>
<feature type="transmembrane region" description="Helical" evidence="6">
    <location>
        <begin position="61"/>
        <end position="79"/>
    </location>
</feature>
<keyword evidence="9" id="KW-1185">Reference proteome</keyword>
<dbReference type="InterPro" id="IPR051533">
    <property type="entry name" value="WaaL-like"/>
</dbReference>
<evidence type="ECO:0000259" key="7">
    <source>
        <dbReference type="Pfam" id="PF04932"/>
    </source>
</evidence>
<feature type="transmembrane region" description="Helical" evidence="6">
    <location>
        <begin position="130"/>
        <end position="146"/>
    </location>
</feature>
<dbReference type="RefSeq" id="WP_347782757.1">
    <property type="nucleotide sequence ID" value="NZ_JBBMFV010000004.1"/>
</dbReference>
<dbReference type="Proteomes" id="UP001448614">
    <property type="component" value="Unassembled WGS sequence"/>
</dbReference>
<gene>
    <name evidence="8" type="ORF">V3C41_13005</name>
</gene>